<protein>
    <submittedName>
        <fullName evidence="7">AlnC protein</fullName>
    </submittedName>
</protein>
<dbReference type="PANTHER" id="PTHR19359:SF14">
    <property type="entry name" value="CYTOCHROME B5 A"/>
    <property type="match status" value="1"/>
</dbReference>
<dbReference type="GO" id="GO:0046872">
    <property type="term" value="F:metal ion binding"/>
    <property type="evidence" value="ECO:0007669"/>
    <property type="project" value="UniProtKB-KW"/>
</dbReference>
<feature type="transmembrane region" description="Helical" evidence="5">
    <location>
        <begin position="323"/>
        <end position="343"/>
    </location>
</feature>
<dbReference type="Pfam" id="PF00173">
    <property type="entry name" value="Cyt-b5"/>
    <property type="match status" value="1"/>
</dbReference>
<comment type="similarity">
    <text evidence="4">Belongs to the cytochrome b5 family.</text>
</comment>
<dbReference type="SMART" id="SM01117">
    <property type="entry name" value="Cyt-b5"/>
    <property type="match status" value="1"/>
</dbReference>
<gene>
    <name evidence="7" type="primary">alnC</name>
    <name evidence="7" type="ORF">SPIL2461_LOCUS20093</name>
</gene>
<feature type="transmembrane region" description="Helical" evidence="5">
    <location>
        <begin position="363"/>
        <end position="384"/>
    </location>
</feature>
<feature type="transmembrane region" description="Helical" evidence="5">
    <location>
        <begin position="175"/>
        <end position="198"/>
    </location>
</feature>
<keyword evidence="1" id="KW-0349">Heme</keyword>
<sequence>MPEEPEAAPLYEVDEEVLASKADSGLLWLAIEGVVYDLSQWHEHPGGTEVLRRFAGKDATAEFQKACQCKTSLASVSRYQVGVLRLPPHEYRIFEHPVEEGEMRRLLTFALPSLIIGIVGLKVFTGEVAEASQSLGVLPGLLVAVGAGTFGILTPMRRRLGGSSVGSSSGWHAHIIALGITALCGILPIAASSSWTSLGGAASQGLELLSLGLFAAETMLAPAMPLPTVPALLCLFSWYDRGLRPADFFHEGIYNPWRWCMACVALIVLLTRLADGRAACARRALALTSLYASAGVCLYVALQPDASELRQIFTASPLRMGGLLVFASFASMLAQLALLDMALRCSSSFATRCVAFTLALLNFALYGLSSWRWLLAAGVVLHFLELSRHHRGRLDQAATAGRFAELPWHFLGAQALWDSGRVSVLGYLWRATVCNLQNVVTSIIPDELRVYACEAPVPYYGENVAMGLAAQYVPPKARGKDRRRPNFFVCNVGQIVESALPDLQHTMNTLVDVWGEFHDPTLPGLCANVVMVFPTSGQGWAKEINLSVWESGKDAFDWYVKSKGHKKALMEHTSGILRTFGNLLASLEPAEPIKYQDRCRRCGRTVEAAPGQPAQPACPVCGAGTFRYNLF</sequence>
<evidence type="ECO:0000256" key="4">
    <source>
        <dbReference type="ARBA" id="ARBA00038168"/>
    </source>
</evidence>
<evidence type="ECO:0000313" key="8">
    <source>
        <dbReference type="Proteomes" id="UP000649617"/>
    </source>
</evidence>
<feature type="transmembrane region" description="Helical" evidence="5">
    <location>
        <begin position="284"/>
        <end position="302"/>
    </location>
</feature>
<evidence type="ECO:0000256" key="1">
    <source>
        <dbReference type="ARBA" id="ARBA00022617"/>
    </source>
</evidence>
<keyword evidence="3" id="KW-0408">Iron</keyword>
<evidence type="ECO:0000313" key="7">
    <source>
        <dbReference type="EMBL" id="CAE7709505.1"/>
    </source>
</evidence>
<evidence type="ECO:0000256" key="2">
    <source>
        <dbReference type="ARBA" id="ARBA00022723"/>
    </source>
</evidence>
<dbReference type="InterPro" id="IPR036400">
    <property type="entry name" value="Cyt_B5-like_heme/steroid_sf"/>
</dbReference>
<keyword evidence="2" id="KW-0479">Metal-binding</keyword>
<feature type="transmembrane region" description="Helical" evidence="5">
    <location>
        <begin position="106"/>
        <end position="124"/>
    </location>
</feature>
<name>A0A812WYK6_SYMPI</name>
<dbReference type="GO" id="GO:0020037">
    <property type="term" value="F:heme binding"/>
    <property type="evidence" value="ECO:0007669"/>
    <property type="project" value="TreeGrafter"/>
</dbReference>
<keyword evidence="8" id="KW-1185">Reference proteome</keyword>
<dbReference type="GO" id="GO:0016020">
    <property type="term" value="C:membrane"/>
    <property type="evidence" value="ECO:0007669"/>
    <property type="project" value="TreeGrafter"/>
</dbReference>
<reference evidence="7" key="1">
    <citation type="submission" date="2021-02" db="EMBL/GenBank/DDBJ databases">
        <authorList>
            <person name="Dougan E. K."/>
            <person name="Rhodes N."/>
            <person name="Thang M."/>
            <person name="Chan C."/>
        </authorList>
    </citation>
    <scope>NUCLEOTIDE SEQUENCE</scope>
</reference>
<keyword evidence="5" id="KW-0472">Membrane</keyword>
<dbReference type="InterPro" id="IPR001199">
    <property type="entry name" value="Cyt_B5-like_heme/steroid-bd"/>
</dbReference>
<dbReference type="EMBL" id="CAJNIZ010045069">
    <property type="protein sequence ID" value="CAE7709505.1"/>
    <property type="molecule type" value="Genomic_DNA"/>
</dbReference>
<proteinExistence type="inferred from homology"/>
<accession>A0A812WYK6</accession>
<keyword evidence="5" id="KW-1133">Transmembrane helix</keyword>
<feature type="transmembrane region" description="Helical" evidence="5">
    <location>
        <begin position="259"/>
        <end position="278"/>
    </location>
</feature>
<comment type="caution">
    <text evidence="7">The sequence shown here is derived from an EMBL/GenBank/DDBJ whole genome shotgun (WGS) entry which is preliminary data.</text>
</comment>
<dbReference type="AlphaFoldDB" id="A0A812WYK6"/>
<evidence type="ECO:0000256" key="5">
    <source>
        <dbReference type="SAM" id="Phobius"/>
    </source>
</evidence>
<evidence type="ECO:0000256" key="3">
    <source>
        <dbReference type="ARBA" id="ARBA00023004"/>
    </source>
</evidence>
<feature type="domain" description="Cytochrome b5 heme-binding" evidence="6">
    <location>
        <begin position="15"/>
        <end position="85"/>
    </location>
</feature>
<feature type="transmembrane region" description="Helical" evidence="5">
    <location>
        <begin position="136"/>
        <end position="154"/>
    </location>
</feature>
<dbReference type="PROSITE" id="PS50255">
    <property type="entry name" value="CYTOCHROME_B5_2"/>
    <property type="match status" value="1"/>
</dbReference>
<dbReference type="PANTHER" id="PTHR19359">
    <property type="entry name" value="CYTOCHROME B5"/>
    <property type="match status" value="1"/>
</dbReference>
<dbReference type="Proteomes" id="UP000649617">
    <property type="component" value="Unassembled WGS sequence"/>
</dbReference>
<evidence type="ECO:0000259" key="6">
    <source>
        <dbReference type="PROSITE" id="PS50255"/>
    </source>
</evidence>
<dbReference type="InterPro" id="IPR050668">
    <property type="entry name" value="Cytochrome_b5"/>
</dbReference>
<keyword evidence="5" id="KW-0812">Transmembrane</keyword>
<dbReference type="SUPFAM" id="SSF55856">
    <property type="entry name" value="Cytochrome b5-like heme/steroid binding domain"/>
    <property type="match status" value="1"/>
</dbReference>
<dbReference type="Gene3D" id="3.10.120.10">
    <property type="entry name" value="Cytochrome b5-like heme/steroid binding domain"/>
    <property type="match status" value="1"/>
</dbReference>
<dbReference type="OrthoDB" id="260519at2759"/>
<organism evidence="7 8">
    <name type="scientific">Symbiodinium pilosum</name>
    <name type="common">Dinoflagellate</name>
    <dbReference type="NCBI Taxonomy" id="2952"/>
    <lineage>
        <taxon>Eukaryota</taxon>
        <taxon>Sar</taxon>
        <taxon>Alveolata</taxon>
        <taxon>Dinophyceae</taxon>
        <taxon>Suessiales</taxon>
        <taxon>Symbiodiniaceae</taxon>
        <taxon>Symbiodinium</taxon>
    </lineage>
</organism>